<keyword evidence="1" id="KW-0813">Transport</keyword>
<evidence type="ECO:0000256" key="4">
    <source>
        <dbReference type="ARBA" id="ARBA00023004"/>
    </source>
</evidence>
<accession>A0ABY7WKL9</accession>
<dbReference type="SUPFAM" id="SSF46458">
    <property type="entry name" value="Globin-like"/>
    <property type="match status" value="1"/>
</dbReference>
<evidence type="ECO:0000256" key="2">
    <source>
        <dbReference type="ARBA" id="ARBA00022617"/>
    </source>
</evidence>
<sequence>MEKKDIQTLDDIKLLVNTFYGKVQQDELIGPIFQEKIQDRWPAHLEKMYTFWQTMLLDQHTYTGRPFPPHAQLAITATHFERWLTIFHDTIADLFEGPLAVEAAARGSKMAALFQIKLDHIRQSPFRPLL</sequence>
<dbReference type="Proteomes" id="UP001221558">
    <property type="component" value="Chromosome"/>
</dbReference>
<name>A0ABY7WKL9_9SPHI</name>
<dbReference type="InterPro" id="IPR009050">
    <property type="entry name" value="Globin-like_sf"/>
</dbReference>
<keyword evidence="4" id="KW-0408">Iron</keyword>
<evidence type="ECO:0000313" key="5">
    <source>
        <dbReference type="EMBL" id="WDF69698.1"/>
    </source>
</evidence>
<evidence type="ECO:0000256" key="1">
    <source>
        <dbReference type="ARBA" id="ARBA00022448"/>
    </source>
</evidence>
<organism evidence="5 6">
    <name type="scientific">Sphingobacterium oryzagri</name>
    <dbReference type="NCBI Taxonomy" id="3025669"/>
    <lineage>
        <taxon>Bacteria</taxon>
        <taxon>Pseudomonadati</taxon>
        <taxon>Bacteroidota</taxon>
        <taxon>Sphingobacteriia</taxon>
        <taxon>Sphingobacteriales</taxon>
        <taxon>Sphingobacteriaceae</taxon>
        <taxon>Sphingobacterium</taxon>
    </lineage>
</organism>
<keyword evidence="6" id="KW-1185">Reference proteome</keyword>
<proteinExistence type="predicted"/>
<protein>
    <submittedName>
        <fullName evidence="5">Group III truncated hemoglobin</fullName>
    </submittedName>
</protein>
<dbReference type="InterPro" id="IPR001486">
    <property type="entry name" value="Hemoglobin_trunc"/>
</dbReference>
<dbReference type="Gene3D" id="1.10.490.10">
    <property type="entry name" value="Globins"/>
    <property type="match status" value="1"/>
</dbReference>
<keyword evidence="3" id="KW-0479">Metal-binding</keyword>
<evidence type="ECO:0000313" key="6">
    <source>
        <dbReference type="Proteomes" id="UP001221558"/>
    </source>
</evidence>
<dbReference type="Pfam" id="PF01152">
    <property type="entry name" value="Bac_globin"/>
    <property type="match status" value="1"/>
</dbReference>
<dbReference type="CDD" id="cd08916">
    <property type="entry name" value="TrHb3_P"/>
    <property type="match status" value="1"/>
</dbReference>
<evidence type="ECO:0000256" key="3">
    <source>
        <dbReference type="ARBA" id="ARBA00022723"/>
    </source>
</evidence>
<dbReference type="InterPro" id="IPR012292">
    <property type="entry name" value="Globin/Proto"/>
</dbReference>
<keyword evidence="2" id="KW-0349">Heme</keyword>
<dbReference type="RefSeq" id="WP_274268411.1">
    <property type="nucleotide sequence ID" value="NZ_CP117880.1"/>
</dbReference>
<gene>
    <name evidence="5" type="ORF">PQ465_04775</name>
</gene>
<reference evidence="5 6" key="1">
    <citation type="submission" date="2023-02" db="EMBL/GenBank/DDBJ databases">
        <title>Genome sequence of Sphingobacterium sp. KACC 22765.</title>
        <authorList>
            <person name="Kim S."/>
            <person name="Heo J."/>
            <person name="Kwon S.-W."/>
        </authorList>
    </citation>
    <scope>NUCLEOTIDE SEQUENCE [LARGE SCALE GENOMIC DNA]</scope>
    <source>
        <strain evidence="5 6">KACC 22765</strain>
    </source>
</reference>
<dbReference type="EMBL" id="CP117880">
    <property type="protein sequence ID" value="WDF69698.1"/>
    <property type="molecule type" value="Genomic_DNA"/>
</dbReference>